<proteinExistence type="predicted"/>
<keyword evidence="2" id="KW-1185">Reference proteome</keyword>
<accession>A0A2H1FES0</accession>
<gene>
    <name evidence="1" type="ORF">NCS_11048</name>
</gene>
<organism evidence="1 2">
    <name type="scientific">Candidatus Nitrosotalea okcheonensis</name>
    <dbReference type="NCBI Taxonomy" id="1903276"/>
    <lineage>
        <taxon>Archaea</taxon>
        <taxon>Nitrososphaerota</taxon>
        <taxon>Nitrososphaeria</taxon>
        <taxon>Nitrosotaleales</taxon>
        <taxon>Nitrosotaleaceae</taxon>
        <taxon>Nitrosotalea</taxon>
    </lineage>
</organism>
<evidence type="ECO:0000313" key="1">
    <source>
        <dbReference type="EMBL" id="SMH71241.1"/>
    </source>
</evidence>
<evidence type="ECO:0000313" key="2">
    <source>
        <dbReference type="Proteomes" id="UP000230607"/>
    </source>
</evidence>
<dbReference type="EMBL" id="LT841358">
    <property type="protein sequence ID" value="SMH71241.1"/>
    <property type="molecule type" value="Genomic_DNA"/>
</dbReference>
<reference evidence="2" key="1">
    <citation type="submission" date="2017-03" db="EMBL/GenBank/DDBJ databases">
        <authorList>
            <person name="Herbold C."/>
        </authorList>
    </citation>
    <scope>NUCLEOTIDE SEQUENCE [LARGE SCALE GENOMIC DNA]</scope>
</reference>
<dbReference type="Proteomes" id="UP000230607">
    <property type="component" value="Chromosome 1"/>
</dbReference>
<name>A0A2H1FES0_9ARCH</name>
<sequence>MRIIFGLMRTVVFLFFIGIVILPLQVFGQLDLIPNDASSNLPSKQDASSFTIWIPSKMISGQDYEGMVVLDKPTNQPSIFYLSSSDISTLRVPLSVTVQPSENHGIFTITALKDGNATVFGALNGNLTQCDAMVYTSNSQPSKLQMIVPTHVTKAQDMQSYVFSEDKFGLPVSVDEDTEITVTTSSMITAPETVTIPKGQYYTTLPLITKGSGTISISSDTLGVATTNVTKTRDDITIKLAVAPYTALPNSLSYFYIWLEKDGMPFKPPYAIHASLTSSDTNVARFGNNYDVTHFSDMLYSTTIRDGVAKGFVYTRNVGSTVISASIDGFGVASASLIVGPSTNNQVTGKNITSYCDSFSSCKPNMVKIWVYPTTFDDSGYGIIGLYHEMNQSNTSTIIPLEADSSTVQLSSNGPETRYDKQISMIPTRIPGSNEEAGVAQAVEFGIQGGGTGNFTMAASGPGEIPGVATFNVKPRYSDSYSIKITPLPAKAGINQDLGIMYIADSTGAMIEPSNVFAVPPQVEIKSTINNMPKVLDFTSTNMILGGMLTAKSELVASIQGIQSSAISIVPLDVATNMEFELPPRVHVGEKFPYVVYKTDAFGVPLMRIIPRDVSTITGVDFDPSGRYIYVNQEGRVTIVILSEDGAIKQSITSFYNDMNVNTDANSTIFRVGKDNIFNISSDISDVTYKVQSIFPVIKKGDGEYSIIPSREQSFDVTIFAHKDGFRPVSETLHLVSKKIIDITMVAKGNDGTQLHINPKFTVSNYSIEQNTPFTTTVNAGNADMELPPKVILQNKNYVLHMIDIGNQRYTENNVQTYLEDDSYIIATYDLVLSVNATNAIGGGFYSYGSTVTLDAPEKWQVSFLVRQVFDHWNGNNLPFDSKTNDPSFVAKDSIFATAIYRPDYTYLMLVIAGPITGIFAMRKHSTISWYARELNDKLEKFIAKLHVQENLRT</sequence>
<protein>
    <submittedName>
        <fullName evidence="1">Uncharacterized protein</fullName>
    </submittedName>
</protein>
<dbReference type="AlphaFoldDB" id="A0A2H1FES0"/>